<evidence type="ECO:0000256" key="14">
    <source>
        <dbReference type="ARBA" id="ARBA00023288"/>
    </source>
</evidence>
<keyword evidence="14 20" id="KW-0449">Lipoprotein</keyword>
<dbReference type="InterPro" id="IPR003374">
    <property type="entry name" value="ApbE-like_sf"/>
</dbReference>
<dbReference type="PANTHER" id="PTHR30040:SF2">
    <property type="entry name" value="FAD:PROTEIN FMN TRANSFERASE"/>
    <property type="match status" value="1"/>
</dbReference>
<proteinExistence type="inferred from homology"/>
<evidence type="ECO:0000256" key="7">
    <source>
        <dbReference type="ARBA" id="ARBA00022679"/>
    </source>
</evidence>
<evidence type="ECO:0000256" key="15">
    <source>
        <dbReference type="ARBA" id="ARBA00031306"/>
    </source>
</evidence>
<reference evidence="22" key="1">
    <citation type="submission" date="2018-05" db="EMBL/GenBank/DDBJ databases">
        <authorList>
            <person name="Cea G.-C."/>
            <person name="William W."/>
        </authorList>
    </citation>
    <scope>NUCLEOTIDE SEQUENCE [LARGE SCALE GENOMIC DNA]</scope>
    <source>
        <strain evidence="22">DB21MT 5</strain>
    </source>
</reference>
<gene>
    <name evidence="21" type="primary">apbE</name>
    <name evidence="21" type="ORF">MORIYA_2363</name>
</gene>
<evidence type="ECO:0000256" key="6">
    <source>
        <dbReference type="ARBA" id="ARBA00022630"/>
    </source>
</evidence>
<evidence type="ECO:0000256" key="20">
    <source>
        <dbReference type="RuleBase" id="RU363002"/>
    </source>
</evidence>
<keyword evidence="22" id="KW-1185">Reference proteome</keyword>
<dbReference type="Proteomes" id="UP000250163">
    <property type="component" value="Chromosome MORIYA"/>
</dbReference>
<dbReference type="KEGG" id="mya:MORIYA_2363"/>
<dbReference type="GO" id="GO:0016740">
    <property type="term" value="F:transferase activity"/>
    <property type="evidence" value="ECO:0007669"/>
    <property type="project" value="UniProtKB-UniRule"/>
</dbReference>
<dbReference type="SUPFAM" id="SSF143631">
    <property type="entry name" value="ApbE-like"/>
    <property type="match status" value="1"/>
</dbReference>
<keyword evidence="13" id="KW-0564">Palmitate</keyword>
<evidence type="ECO:0000256" key="18">
    <source>
        <dbReference type="PIRNR" id="PIRNR006268"/>
    </source>
</evidence>
<evidence type="ECO:0000256" key="19">
    <source>
        <dbReference type="PIRSR" id="PIRSR006268-2"/>
    </source>
</evidence>
<comment type="catalytic activity">
    <reaction evidence="16 18 20">
        <text>L-threonyl-[protein] + FAD = FMN-L-threonyl-[protein] + AMP + H(+)</text>
        <dbReference type="Rhea" id="RHEA:36847"/>
        <dbReference type="Rhea" id="RHEA-COMP:11060"/>
        <dbReference type="Rhea" id="RHEA-COMP:11061"/>
        <dbReference type="ChEBI" id="CHEBI:15378"/>
        <dbReference type="ChEBI" id="CHEBI:30013"/>
        <dbReference type="ChEBI" id="CHEBI:57692"/>
        <dbReference type="ChEBI" id="CHEBI:74257"/>
        <dbReference type="ChEBI" id="CHEBI:456215"/>
        <dbReference type="EC" id="2.7.1.180"/>
    </reaction>
</comment>
<evidence type="ECO:0000256" key="2">
    <source>
        <dbReference type="ARBA" id="ARBA00011955"/>
    </source>
</evidence>
<dbReference type="AlphaFoldDB" id="A0A330LQC4"/>
<dbReference type="EC" id="2.7.1.180" evidence="2 18"/>
<keyword evidence="6 18" id="KW-0285">Flavoprotein</keyword>
<evidence type="ECO:0000256" key="16">
    <source>
        <dbReference type="ARBA" id="ARBA00048540"/>
    </source>
</evidence>
<comment type="cofactor">
    <cofactor evidence="19">
        <name>Mg(2+)</name>
        <dbReference type="ChEBI" id="CHEBI:18420"/>
    </cofactor>
    <cofactor evidence="19">
        <name>Mn(2+)</name>
        <dbReference type="ChEBI" id="CHEBI:29035"/>
    </cofactor>
    <text evidence="19">Magnesium. Can also use manganese.</text>
</comment>
<evidence type="ECO:0000313" key="21">
    <source>
        <dbReference type="EMBL" id="SQD78839.1"/>
    </source>
</evidence>
<evidence type="ECO:0000256" key="17">
    <source>
        <dbReference type="ARBA" id="ARBA00060485"/>
    </source>
</evidence>
<dbReference type="RefSeq" id="WP_112718571.1">
    <property type="nucleotide sequence ID" value="NZ_LS483250.1"/>
</dbReference>
<evidence type="ECO:0000313" key="22">
    <source>
        <dbReference type="Proteomes" id="UP000250163"/>
    </source>
</evidence>
<dbReference type="InterPro" id="IPR024932">
    <property type="entry name" value="ApbE"/>
</dbReference>
<evidence type="ECO:0000256" key="8">
    <source>
        <dbReference type="ARBA" id="ARBA00022723"/>
    </source>
</evidence>
<keyword evidence="4" id="KW-1003">Cell membrane</keyword>
<comment type="function">
    <text evidence="20">Flavin transferase that catalyzes the transfer of the FMN moiety of FAD and its covalent binding to the hydroxyl group of a threonine residue in a target flavoprotein.</text>
</comment>
<evidence type="ECO:0000256" key="10">
    <source>
        <dbReference type="ARBA" id="ARBA00022827"/>
    </source>
</evidence>
<evidence type="ECO:0000256" key="4">
    <source>
        <dbReference type="ARBA" id="ARBA00022475"/>
    </source>
</evidence>
<evidence type="ECO:0000256" key="12">
    <source>
        <dbReference type="ARBA" id="ARBA00023136"/>
    </source>
</evidence>
<feature type="binding site" evidence="19">
    <location>
        <position position="288"/>
    </location>
    <ligand>
        <name>Mg(2+)</name>
        <dbReference type="ChEBI" id="CHEBI:18420"/>
    </ligand>
</feature>
<keyword evidence="12" id="KW-0472">Membrane</keyword>
<dbReference type="EMBL" id="LS483250">
    <property type="protein sequence ID" value="SQD78839.1"/>
    <property type="molecule type" value="Genomic_DNA"/>
</dbReference>
<keyword evidence="9" id="KW-0732">Signal</keyword>
<keyword evidence="5 20" id="KW-0997">Cell inner membrane</keyword>
<comment type="similarity">
    <text evidence="1 18 20">Belongs to the ApbE family.</text>
</comment>
<dbReference type="Gene3D" id="3.10.520.10">
    <property type="entry name" value="ApbE-like domains"/>
    <property type="match status" value="1"/>
</dbReference>
<evidence type="ECO:0000256" key="5">
    <source>
        <dbReference type="ARBA" id="ARBA00022519"/>
    </source>
</evidence>
<sequence length="336" mass="36943">MFRWLALIGLAIFILGCSEQKSTEEVLFSGPTMGTTYHMKVVGFPLSVQDKQDIQIEIDRRLELVNDQMSTYRPNSELSRFNQSVAVTGFEVSRDTAKVVLEALRLNKLTNGALDVTVGPLVNLWGFGPDNRPESIPSEQQLNAIKQRIGIEHLAATETTLSKDIDGLYVDLSSIAKGYGVDVIAEYFASLGIENYLVEVGGELRINGVNARGIDWQVAIEKPTAVDQSVQEVIAVGNNAIATSGDYRNYYELDGERFAHTIDPVSGKPIKHKLVSVTVIHASSMTADGLATALMVMGEKDGLEFAKQQELAVLMISKSDSGYNEVYTKQFEPYLQ</sequence>
<dbReference type="PIRSF" id="PIRSF006268">
    <property type="entry name" value="ApbE"/>
    <property type="match status" value="1"/>
</dbReference>
<dbReference type="GO" id="GO:0005886">
    <property type="term" value="C:plasma membrane"/>
    <property type="evidence" value="ECO:0007669"/>
    <property type="project" value="UniProtKB-SubCell"/>
</dbReference>
<evidence type="ECO:0000256" key="13">
    <source>
        <dbReference type="ARBA" id="ARBA00023139"/>
    </source>
</evidence>
<dbReference type="FunFam" id="3.10.520.10:FF:000001">
    <property type="entry name" value="FAD:protein FMN transferase"/>
    <property type="match status" value="1"/>
</dbReference>
<evidence type="ECO:0000256" key="3">
    <source>
        <dbReference type="ARBA" id="ARBA00016337"/>
    </source>
</evidence>
<accession>A0A330LQC4</accession>
<evidence type="ECO:0000256" key="9">
    <source>
        <dbReference type="ARBA" id="ARBA00022729"/>
    </source>
</evidence>
<comment type="subcellular location">
    <subcellularLocation>
        <location evidence="17 20">Cell inner membrane</location>
        <topology evidence="17 20">Lipid-anchor</topology>
        <orientation evidence="17 20">Periplasmic side</orientation>
    </subcellularLocation>
</comment>
<keyword evidence="11 18" id="KW-0460">Magnesium</keyword>
<feature type="binding site" evidence="19">
    <location>
        <position position="174"/>
    </location>
    <ligand>
        <name>Mg(2+)</name>
        <dbReference type="ChEBI" id="CHEBI:18420"/>
    </ligand>
</feature>
<keyword evidence="8 18" id="KW-0479">Metal-binding</keyword>
<dbReference type="OrthoDB" id="9778595at2"/>
<keyword evidence="10 18" id="KW-0274">FAD</keyword>
<feature type="binding site" evidence="19">
    <location>
        <position position="292"/>
    </location>
    <ligand>
        <name>Mg(2+)</name>
        <dbReference type="ChEBI" id="CHEBI:18420"/>
    </ligand>
</feature>
<evidence type="ECO:0000256" key="11">
    <source>
        <dbReference type="ARBA" id="ARBA00022842"/>
    </source>
</evidence>
<evidence type="ECO:0000256" key="1">
    <source>
        <dbReference type="ARBA" id="ARBA00008282"/>
    </source>
</evidence>
<dbReference type="PROSITE" id="PS51257">
    <property type="entry name" value="PROKAR_LIPOPROTEIN"/>
    <property type="match status" value="1"/>
</dbReference>
<organism evidence="21 22">
    <name type="scientific">Moritella yayanosii</name>
    <dbReference type="NCBI Taxonomy" id="69539"/>
    <lineage>
        <taxon>Bacteria</taxon>
        <taxon>Pseudomonadati</taxon>
        <taxon>Pseudomonadota</taxon>
        <taxon>Gammaproteobacteria</taxon>
        <taxon>Alteromonadales</taxon>
        <taxon>Moritellaceae</taxon>
        <taxon>Moritella</taxon>
    </lineage>
</organism>
<keyword evidence="7 18" id="KW-0808">Transferase</keyword>
<dbReference type="Pfam" id="PF02424">
    <property type="entry name" value="ApbE"/>
    <property type="match status" value="1"/>
</dbReference>
<name>A0A330LQC4_9GAMM</name>
<dbReference type="GO" id="GO:0046872">
    <property type="term" value="F:metal ion binding"/>
    <property type="evidence" value="ECO:0007669"/>
    <property type="project" value="UniProtKB-UniRule"/>
</dbReference>
<dbReference type="PANTHER" id="PTHR30040">
    <property type="entry name" value="THIAMINE BIOSYNTHESIS LIPOPROTEIN APBE"/>
    <property type="match status" value="1"/>
</dbReference>
<protein>
    <recommendedName>
        <fullName evidence="3 18">FAD:protein FMN transferase</fullName>
        <ecNumber evidence="2 18">2.7.1.180</ecNumber>
    </recommendedName>
    <alternativeName>
        <fullName evidence="15 18">Flavin transferase</fullName>
    </alternativeName>
</protein>